<dbReference type="GO" id="GO:0043531">
    <property type="term" value="F:ADP binding"/>
    <property type="evidence" value="ECO:0007669"/>
    <property type="project" value="InterPro"/>
</dbReference>
<evidence type="ECO:0000256" key="1">
    <source>
        <dbReference type="SAM" id="Phobius"/>
    </source>
</evidence>
<protein>
    <recommendedName>
        <fullName evidence="2">AAA+ ATPase domain-containing protein</fullName>
    </recommendedName>
</protein>
<feature type="non-terminal residue" evidence="3">
    <location>
        <position position="759"/>
    </location>
</feature>
<dbReference type="AlphaFoldDB" id="A0A4Q7DG74"/>
<comment type="caution">
    <text evidence="3">The sequence shown here is derived from an EMBL/GenBank/DDBJ whole genome shotgun (WGS) entry which is preliminary data.</text>
</comment>
<feature type="transmembrane region" description="Helical" evidence="1">
    <location>
        <begin position="318"/>
        <end position="344"/>
    </location>
</feature>
<keyword evidence="4" id="KW-1185">Reference proteome</keyword>
<dbReference type="SUPFAM" id="SSF52540">
    <property type="entry name" value="P-loop containing nucleoside triphosphate hydrolases"/>
    <property type="match status" value="1"/>
</dbReference>
<dbReference type="RefSeq" id="WP_207216342.1">
    <property type="nucleotide sequence ID" value="NZ_SCFB01000022.1"/>
</dbReference>
<proteinExistence type="predicted"/>
<dbReference type="InterPro" id="IPR003593">
    <property type="entry name" value="AAA+_ATPase"/>
</dbReference>
<sequence length="759" mass="87848">MKNSFQFPQEIYNRCLKEVAGIQFSSREIDVIAYILLGEETKQIPYNMPIAEEVVNGKTAFTYKISDSTVESHIENIYEKLSPFAERYKDDLKNITRKRDKIKFLVDRSGKKPTFESYCHALKAENLFLNHLEKIFQKLSSLINLKQTITCQINYWDPSPFNLTPIAYTYLARHLNDRQKKNGHKIMTTTLKGGGWDSAEAKTNYSFYILPAEVATSLSTQDSHIHQAFAQLEKEAAEKNQHLIFLLHNWKEKKPVPKEIRHFQWSHFNEPENYFLSVFQILKRMFPHISIENEIVAFKIEYEKLRPKEEVPSQKKKVITVGLITFGVAFLAIFICIVMGLLPFQKRSTQADNKSIHSDLVLPVETAFLERLGILAQIEKKLDGKDDIQTVVLVGAGGSGKTTLARHFGRRCKASIVWEINAETKVSLMNSFRDLAHNLIQTDEHRKKLDLIQNTRNLEEQEKQLLSFVKQGLKEQSNWLLIYDNVESIEDVKPYLPQNQSVWGRGKIILTTRDANIKDTSFIQPQNVIEIDELNQNEALALFTKILHNGHTDPSEDVIGFLQKIASFPLDVSLAGYYIKNTYITYKDYLDLLNQHSSDFEELQTGLLKKSGHYGQTRDRIITISLQKIMEDHRQEFKELLLFISLLDSQNIPLELLSTYKEKILVHNFIHLLKEYSLVITPEESGPANFSLHRNIQSTMLSHLTQLLNLEKDKHLIEQIGLVFRQYIAKVIDECVFRRIRTAILVLSEWPFRFNSNGE</sequence>
<accession>A0A4Q7DG74</accession>
<dbReference type="InterPro" id="IPR027417">
    <property type="entry name" value="P-loop_NTPase"/>
</dbReference>
<dbReference type="PANTHER" id="PTHR35205">
    <property type="entry name" value="NB-ARC AND TPR DOMAIN PROTEIN"/>
    <property type="match status" value="1"/>
</dbReference>
<dbReference type="InterPro" id="IPR002182">
    <property type="entry name" value="NB-ARC"/>
</dbReference>
<dbReference type="PANTHER" id="PTHR35205:SF1">
    <property type="entry name" value="ZU5 DOMAIN-CONTAINING PROTEIN"/>
    <property type="match status" value="1"/>
</dbReference>
<evidence type="ECO:0000313" key="4">
    <source>
        <dbReference type="Proteomes" id="UP000293550"/>
    </source>
</evidence>
<keyword evidence="1" id="KW-0812">Transmembrane</keyword>
<organism evidence="3 4">
    <name type="scientific">Candidatus Finniella inopinata</name>
    <dbReference type="NCBI Taxonomy" id="1696036"/>
    <lineage>
        <taxon>Bacteria</taxon>
        <taxon>Pseudomonadati</taxon>
        <taxon>Pseudomonadota</taxon>
        <taxon>Alphaproteobacteria</taxon>
        <taxon>Holosporales</taxon>
        <taxon>Candidatus Paracaedibacteraceae</taxon>
        <taxon>Candidatus Finniella</taxon>
    </lineage>
</organism>
<name>A0A4Q7DG74_9PROT</name>
<dbReference type="Pfam" id="PF00931">
    <property type="entry name" value="NB-ARC"/>
    <property type="match status" value="1"/>
</dbReference>
<reference evidence="3 4" key="1">
    <citation type="submission" date="2018-10" db="EMBL/GenBank/DDBJ databases">
        <title>An updated phylogeny of the Alphaproteobacteria reveals that the parasitic Rickettsiales and Holosporales have independent origins.</title>
        <authorList>
            <person name="Munoz-Gomez S.A."/>
            <person name="Hess S."/>
            <person name="Burger G."/>
            <person name="Lang B.F."/>
            <person name="Susko E."/>
            <person name="Slamovits C.H."/>
            <person name="Roger A.J."/>
        </authorList>
    </citation>
    <scope>NUCLEOTIDE SEQUENCE [LARGE SCALE GENOMIC DNA]</scope>
    <source>
        <strain evidence="3">HOLO01</strain>
    </source>
</reference>
<evidence type="ECO:0000313" key="3">
    <source>
        <dbReference type="EMBL" id="RZI45188.1"/>
    </source>
</evidence>
<feature type="domain" description="AAA+ ATPase" evidence="2">
    <location>
        <begin position="387"/>
        <end position="533"/>
    </location>
</feature>
<dbReference type="EMBL" id="SCFB01000022">
    <property type="protein sequence ID" value="RZI45188.1"/>
    <property type="molecule type" value="Genomic_DNA"/>
</dbReference>
<evidence type="ECO:0000259" key="2">
    <source>
        <dbReference type="SMART" id="SM00382"/>
    </source>
</evidence>
<dbReference type="SMART" id="SM00382">
    <property type="entry name" value="AAA"/>
    <property type="match status" value="1"/>
</dbReference>
<dbReference type="Proteomes" id="UP000293550">
    <property type="component" value="Unassembled WGS sequence"/>
</dbReference>
<keyword evidence="1" id="KW-1133">Transmembrane helix</keyword>
<dbReference type="Gene3D" id="3.40.50.300">
    <property type="entry name" value="P-loop containing nucleotide triphosphate hydrolases"/>
    <property type="match status" value="1"/>
</dbReference>
<keyword evidence="1" id="KW-0472">Membrane</keyword>
<gene>
    <name evidence="3" type="ORF">EQU50_07860</name>
</gene>